<reference evidence="2" key="1">
    <citation type="submission" date="2021-04" db="EMBL/GenBank/DDBJ databases">
        <title>Draft genome sequence data of methanotrophic Methylovulum sp. strain S1L and Methylomonas sp. strain S2AM isolated from boreal lake water columns.</title>
        <authorList>
            <person name="Rissanen A.J."/>
            <person name="Mangayil R."/>
            <person name="Svenning M.M."/>
            <person name="Khanongnuch R."/>
        </authorList>
    </citation>
    <scope>NUCLEOTIDE SEQUENCE</scope>
    <source>
        <strain evidence="2">S2AM</strain>
    </source>
</reference>
<dbReference type="RefSeq" id="WP_215580469.1">
    <property type="nucleotide sequence ID" value="NZ_CP073754.1"/>
</dbReference>
<proteinExistence type="predicted"/>
<feature type="chain" id="PRO_5037777449" evidence="1">
    <location>
        <begin position="18"/>
        <end position="319"/>
    </location>
</feature>
<dbReference type="EMBL" id="CP073754">
    <property type="protein sequence ID" value="QWF69884.1"/>
    <property type="molecule type" value="Genomic_DNA"/>
</dbReference>
<evidence type="ECO:0000256" key="1">
    <source>
        <dbReference type="SAM" id="SignalP"/>
    </source>
</evidence>
<evidence type="ECO:0000313" key="3">
    <source>
        <dbReference type="Proteomes" id="UP000676649"/>
    </source>
</evidence>
<sequence length="319" mass="34998">MKKFFITVVLLFCVACAEITPHSGTGFWHTPIPADAPLDANSSNYTNEFIRQLHAYYGTVSITLDTFNAPVYIVKPGTPTTTVKQWLCQANSRPSPELQAQFANVPIPANAASSPDSDGELTIYDPTSDTLWEFWKMQNVNGNWQACWGGQLKNYSKSEGVFPWPFGATATGLPLMAGQITAEELQKGQINHVIGLSLVDAADKSIFSWPANRSDGRNPHGLPNQIPEGTRIRLDPTLNVDALKLTPVGKIIAKAAQTYGFVVWDKSGALTLRGQGVLSYTTQGLANPYPALLDGKQNWAILQNFPWDKLQFLPQNYGK</sequence>
<protein>
    <submittedName>
        <fullName evidence="2">DUF4124 domain-containing protein</fullName>
    </submittedName>
</protein>
<name>A0A975MLM9_9GAMM</name>
<gene>
    <name evidence="2" type="ORF">KEF85_10985</name>
</gene>
<evidence type="ECO:0000313" key="2">
    <source>
        <dbReference type="EMBL" id="QWF69884.1"/>
    </source>
</evidence>
<keyword evidence="3" id="KW-1185">Reference proteome</keyword>
<dbReference type="KEGG" id="mpad:KEF85_10985"/>
<accession>A0A975MLM9</accession>
<dbReference type="AlphaFoldDB" id="A0A975MLM9"/>
<feature type="signal peptide" evidence="1">
    <location>
        <begin position="1"/>
        <end position="17"/>
    </location>
</feature>
<dbReference type="Proteomes" id="UP000676649">
    <property type="component" value="Chromosome"/>
</dbReference>
<keyword evidence="1" id="KW-0732">Signal</keyword>
<organism evidence="2 3">
    <name type="scientific">Methylomonas paludis</name>
    <dbReference type="NCBI Taxonomy" id="1173101"/>
    <lineage>
        <taxon>Bacteria</taxon>
        <taxon>Pseudomonadati</taxon>
        <taxon>Pseudomonadota</taxon>
        <taxon>Gammaproteobacteria</taxon>
        <taxon>Methylococcales</taxon>
        <taxon>Methylococcaceae</taxon>
        <taxon>Methylomonas</taxon>
    </lineage>
</organism>